<proteinExistence type="predicted"/>
<evidence type="ECO:0000313" key="1">
    <source>
        <dbReference type="EMBL" id="KAK3167635.1"/>
    </source>
</evidence>
<sequence length="89" mass="10743">MKVSDENWVQEWMTRLLSEDKGSYVLRITLYVLRNFNDEQISYGRKEQYGDHERIKKLYRRPYLEKIVKSEIDAKRGRLVITSECISNL</sequence>
<accession>A0AAE0DFU9</accession>
<organism evidence="1 2">
    <name type="scientific">Lepraria neglecta</name>
    <dbReference type="NCBI Taxonomy" id="209136"/>
    <lineage>
        <taxon>Eukaryota</taxon>
        <taxon>Fungi</taxon>
        <taxon>Dikarya</taxon>
        <taxon>Ascomycota</taxon>
        <taxon>Pezizomycotina</taxon>
        <taxon>Lecanoromycetes</taxon>
        <taxon>OSLEUM clade</taxon>
        <taxon>Lecanoromycetidae</taxon>
        <taxon>Lecanorales</taxon>
        <taxon>Lecanorineae</taxon>
        <taxon>Stereocaulaceae</taxon>
        <taxon>Lepraria</taxon>
    </lineage>
</organism>
<evidence type="ECO:0000313" key="2">
    <source>
        <dbReference type="Proteomes" id="UP001276659"/>
    </source>
</evidence>
<reference evidence="1" key="1">
    <citation type="submission" date="2022-11" db="EMBL/GenBank/DDBJ databases">
        <title>Chromosomal genome sequence assembly and mating type (MAT) locus characterization of the leprose asexual lichenized fungus Lepraria neglecta (Nyl.) Erichsen.</title>
        <authorList>
            <person name="Allen J.L."/>
            <person name="Pfeffer B."/>
        </authorList>
    </citation>
    <scope>NUCLEOTIDE SEQUENCE</scope>
    <source>
        <strain evidence="1">Allen 5258</strain>
    </source>
</reference>
<name>A0AAE0DFU9_9LECA</name>
<gene>
    <name evidence="1" type="ORF">OEA41_010762</name>
</gene>
<dbReference type="Proteomes" id="UP001276659">
    <property type="component" value="Unassembled WGS sequence"/>
</dbReference>
<dbReference type="EMBL" id="JASNWA010000011">
    <property type="protein sequence ID" value="KAK3167635.1"/>
    <property type="molecule type" value="Genomic_DNA"/>
</dbReference>
<keyword evidence="2" id="KW-1185">Reference proteome</keyword>
<comment type="caution">
    <text evidence="1">The sequence shown here is derived from an EMBL/GenBank/DDBJ whole genome shotgun (WGS) entry which is preliminary data.</text>
</comment>
<protein>
    <submittedName>
        <fullName evidence="1">Uncharacterized protein</fullName>
    </submittedName>
</protein>
<dbReference type="AlphaFoldDB" id="A0AAE0DFU9"/>